<dbReference type="GeneID" id="95984210"/>
<evidence type="ECO:0000256" key="3">
    <source>
        <dbReference type="ARBA" id="ARBA00023235"/>
    </source>
</evidence>
<dbReference type="PANTHER" id="PTHR10657">
    <property type="entry name" value="PEPTIDYL-PROLYL CIS-TRANS ISOMERASE"/>
    <property type="match status" value="1"/>
</dbReference>
<dbReference type="SMART" id="SM00456">
    <property type="entry name" value="WW"/>
    <property type="match status" value="1"/>
</dbReference>
<dbReference type="PROSITE" id="PS50198">
    <property type="entry name" value="PPIC_PPIASE_2"/>
    <property type="match status" value="1"/>
</dbReference>
<name>A0ABR3QBY6_9TREE</name>
<dbReference type="Pfam" id="PF00397">
    <property type="entry name" value="WW"/>
    <property type="match status" value="1"/>
</dbReference>
<evidence type="ECO:0000259" key="6">
    <source>
        <dbReference type="PROSITE" id="PS50020"/>
    </source>
</evidence>
<dbReference type="InterPro" id="IPR051370">
    <property type="entry name" value="PPIase_Pin1"/>
</dbReference>
<gene>
    <name evidence="8" type="primary">pin1</name>
    <name evidence="8" type="ORF">Q8F55_003167</name>
</gene>
<evidence type="ECO:0000313" key="9">
    <source>
        <dbReference type="Proteomes" id="UP001565368"/>
    </source>
</evidence>
<feature type="domain" description="WW" evidence="6">
    <location>
        <begin position="1"/>
        <end position="33"/>
    </location>
</feature>
<comment type="catalytic activity">
    <reaction evidence="1 5">
        <text>[protein]-peptidylproline (omega=180) = [protein]-peptidylproline (omega=0)</text>
        <dbReference type="Rhea" id="RHEA:16237"/>
        <dbReference type="Rhea" id="RHEA-COMP:10747"/>
        <dbReference type="Rhea" id="RHEA-COMP:10748"/>
        <dbReference type="ChEBI" id="CHEBI:83833"/>
        <dbReference type="ChEBI" id="CHEBI:83834"/>
        <dbReference type="EC" id="5.2.1.8"/>
    </reaction>
</comment>
<dbReference type="Proteomes" id="UP001565368">
    <property type="component" value="Unassembled WGS sequence"/>
</dbReference>
<dbReference type="InterPro" id="IPR001202">
    <property type="entry name" value="WW_dom"/>
</dbReference>
<dbReference type="InterPro" id="IPR046357">
    <property type="entry name" value="PPIase_dom_sf"/>
</dbReference>
<reference evidence="8 9" key="1">
    <citation type="submission" date="2023-08" db="EMBL/GenBank/DDBJ databases">
        <title>Annotated Genome Sequence of Vanrija albida AlHP1.</title>
        <authorList>
            <person name="Herzog R."/>
        </authorList>
    </citation>
    <scope>NUCLEOTIDE SEQUENCE [LARGE SCALE GENOMIC DNA]</scope>
    <source>
        <strain evidence="8 9">AlHP1</strain>
    </source>
</reference>
<proteinExistence type="predicted"/>
<dbReference type="EC" id="5.2.1.8" evidence="5"/>
<evidence type="ECO:0000256" key="1">
    <source>
        <dbReference type="ARBA" id="ARBA00000971"/>
    </source>
</evidence>
<protein>
    <recommendedName>
        <fullName evidence="5">Peptidyl-prolyl cis-trans isomerase</fullName>
        <ecNumber evidence="5">5.2.1.8</ecNumber>
    </recommendedName>
</protein>
<dbReference type="GO" id="GO:0003755">
    <property type="term" value="F:peptidyl-prolyl cis-trans isomerase activity"/>
    <property type="evidence" value="ECO:0007669"/>
    <property type="project" value="UniProtKB-EC"/>
</dbReference>
<dbReference type="PROSITE" id="PS50020">
    <property type="entry name" value="WW_DOMAIN_2"/>
    <property type="match status" value="1"/>
</dbReference>
<evidence type="ECO:0000313" key="8">
    <source>
        <dbReference type="EMBL" id="KAL1412160.1"/>
    </source>
</evidence>
<dbReference type="EMBL" id="JBBXJM010000002">
    <property type="protein sequence ID" value="KAL1412160.1"/>
    <property type="molecule type" value="Genomic_DNA"/>
</dbReference>
<dbReference type="Gene3D" id="2.20.70.10">
    <property type="match status" value="1"/>
</dbReference>
<evidence type="ECO:0000259" key="7">
    <source>
        <dbReference type="PROSITE" id="PS50198"/>
    </source>
</evidence>
<evidence type="ECO:0000256" key="2">
    <source>
        <dbReference type="ARBA" id="ARBA00023110"/>
    </source>
</evidence>
<evidence type="ECO:0000256" key="4">
    <source>
        <dbReference type="PROSITE-ProRule" id="PRU00278"/>
    </source>
</evidence>
<dbReference type="InterPro" id="IPR036020">
    <property type="entry name" value="WW_dom_sf"/>
</dbReference>
<dbReference type="RefSeq" id="XP_069212104.1">
    <property type="nucleotide sequence ID" value="XM_069351718.1"/>
</dbReference>
<dbReference type="SUPFAM" id="SSF54534">
    <property type="entry name" value="FKBP-like"/>
    <property type="match status" value="1"/>
</dbReference>
<sequence>MSSGWEVRFSNSRQLPYFYNAQTSQSTWEAPEGLSDSQVQALPGAAKYLAGGGSKPEGQVRASHILAKHSGSRRPSSWKQANVTRSLDDAREIIEGHIATLGPLSPEQRHAEFARIASTESDCSSARKGGDLGWFGRGQMQKSFEDGTYALEVGELSPIIVSDSGVHVILRTG</sequence>
<keyword evidence="9" id="KW-1185">Reference proteome</keyword>
<dbReference type="CDD" id="cd00201">
    <property type="entry name" value="WW"/>
    <property type="match status" value="1"/>
</dbReference>
<comment type="caution">
    <text evidence="8">The sequence shown here is derived from an EMBL/GenBank/DDBJ whole genome shotgun (WGS) entry which is preliminary data.</text>
</comment>
<accession>A0ABR3QBY6</accession>
<dbReference type="Pfam" id="PF00639">
    <property type="entry name" value="Rotamase"/>
    <property type="match status" value="1"/>
</dbReference>
<feature type="domain" description="PpiC" evidence="7">
    <location>
        <begin position="57"/>
        <end position="173"/>
    </location>
</feature>
<dbReference type="PANTHER" id="PTHR10657:SF4">
    <property type="entry name" value="PEPTIDYL-PROLYL CIS-TRANS ISOMERASE-RELATED"/>
    <property type="match status" value="1"/>
</dbReference>
<dbReference type="InterPro" id="IPR000297">
    <property type="entry name" value="PPIase_PpiC"/>
</dbReference>
<dbReference type="Gene3D" id="3.10.50.40">
    <property type="match status" value="1"/>
</dbReference>
<evidence type="ECO:0000256" key="5">
    <source>
        <dbReference type="RuleBase" id="RU363014"/>
    </source>
</evidence>
<keyword evidence="3 4" id="KW-0413">Isomerase</keyword>
<organism evidence="8 9">
    <name type="scientific">Vanrija albida</name>
    <dbReference type="NCBI Taxonomy" id="181172"/>
    <lineage>
        <taxon>Eukaryota</taxon>
        <taxon>Fungi</taxon>
        <taxon>Dikarya</taxon>
        <taxon>Basidiomycota</taxon>
        <taxon>Agaricomycotina</taxon>
        <taxon>Tremellomycetes</taxon>
        <taxon>Trichosporonales</taxon>
        <taxon>Trichosporonaceae</taxon>
        <taxon>Vanrija</taxon>
    </lineage>
</organism>
<dbReference type="SUPFAM" id="SSF51045">
    <property type="entry name" value="WW domain"/>
    <property type="match status" value="1"/>
</dbReference>
<keyword evidence="2 4" id="KW-0697">Rotamase</keyword>